<organism evidence="1 2">
    <name type="scientific">Frankia nepalensis</name>
    <dbReference type="NCBI Taxonomy" id="1836974"/>
    <lineage>
        <taxon>Bacteria</taxon>
        <taxon>Bacillati</taxon>
        <taxon>Actinomycetota</taxon>
        <taxon>Actinomycetes</taxon>
        <taxon>Frankiales</taxon>
        <taxon>Frankiaceae</taxon>
        <taxon>Frankia</taxon>
    </lineage>
</organism>
<keyword evidence="2" id="KW-1185">Reference proteome</keyword>
<accession>A0A937ULB9</accession>
<protein>
    <submittedName>
        <fullName evidence="1">Plasmid replication, integration and excision activator</fullName>
    </submittedName>
</protein>
<gene>
    <name evidence="1" type="ORF">I7412_10950</name>
</gene>
<dbReference type="RefSeq" id="WP_202998974.1">
    <property type="nucleotide sequence ID" value="NZ_JADWYU010000195.1"/>
</dbReference>
<comment type="caution">
    <text evidence="1">The sequence shown here is derived from an EMBL/GenBank/DDBJ whole genome shotgun (WGS) entry which is preliminary data.</text>
</comment>
<dbReference type="EMBL" id="JAEACQ010000163">
    <property type="protein sequence ID" value="MBL7627674.1"/>
    <property type="molecule type" value="Genomic_DNA"/>
</dbReference>
<evidence type="ECO:0000313" key="1">
    <source>
        <dbReference type="EMBL" id="MBL7627674.1"/>
    </source>
</evidence>
<reference evidence="1" key="1">
    <citation type="submission" date="2020-12" db="EMBL/GenBank/DDBJ databases">
        <title>Genomic characterization of non-nitrogen-fixing Frankia strains.</title>
        <authorList>
            <person name="Carlos-Shanley C."/>
            <person name="Guerra T."/>
            <person name="Hahn D."/>
        </authorList>
    </citation>
    <scope>NUCLEOTIDE SEQUENCE</scope>
    <source>
        <strain evidence="1">CN6</strain>
    </source>
</reference>
<name>A0A937ULB9_9ACTN</name>
<evidence type="ECO:0000313" key="2">
    <source>
        <dbReference type="Proteomes" id="UP000604475"/>
    </source>
</evidence>
<dbReference type="AlphaFoldDB" id="A0A937ULB9"/>
<dbReference type="Proteomes" id="UP000604475">
    <property type="component" value="Unassembled WGS sequence"/>
</dbReference>
<proteinExistence type="predicted"/>
<sequence>MAIPRRIPVAFGDVFPNGAYVLGVEPSNDFEKMRSGAPDPQELDKETGLRIWAVRIMDADPAARTSELKVKIAAQVAPVPPDPIPGTPFRPVELVGLQVIPWVDSNGPRPKQMFALRASGLRPVSALPTRRGPAVAA</sequence>